<accession>A0ABR3RMN3</accession>
<feature type="compositionally biased region" description="Basic residues" evidence="1">
    <location>
        <begin position="162"/>
        <end position="175"/>
    </location>
</feature>
<comment type="caution">
    <text evidence="2">The sequence shown here is derived from an EMBL/GenBank/DDBJ whole genome shotgun (WGS) entry which is preliminary data.</text>
</comment>
<reference evidence="2 3" key="1">
    <citation type="submission" date="2024-02" db="EMBL/GenBank/DDBJ databases">
        <title>De novo assembly and annotation of 12 fungi associated with fruit tree decline syndrome in Ontario, Canada.</title>
        <authorList>
            <person name="Sulman M."/>
            <person name="Ellouze W."/>
            <person name="Ilyukhin E."/>
        </authorList>
    </citation>
    <scope>NUCLEOTIDE SEQUENCE [LARGE SCALE GENOMIC DNA]</scope>
    <source>
        <strain evidence="2 3">M42-189</strain>
    </source>
</reference>
<protein>
    <submittedName>
        <fullName evidence="2">Uncharacterized protein</fullName>
    </submittedName>
</protein>
<gene>
    <name evidence="2" type="ORF">SLS60_004716</name>
</gene>
<dbReference type="EMBL" id="JAKJXO020000005">
    <property type="protein sequence ID" value="KAL1605172.1"/>
    <property type="molecule type" value="Genomic_DNA"/>
</dbReference>
<feature type="compositionally biased region" description="Basic and acidic residues" evidence="1">
    <location>
        <begin position="110"/>
        <end position="129"/>
    </location>
</feature>
<evidence type="ECO:0000256" key="1">
    <source>
        <dbReference type="SAM" id="MobiDB-lite"/>
    </source>
</evidence>
<sequence>MDNSHFHKLQCGHTVITNPGASCGRNCSTADSDDSFICHMCILMFYDPSLTEDNCSSNVRYMLGDLGRCQTADAEEDVEEHLAKGLRPSDPAKAQDWLGDFFNEYPDAYTEEKVKETETRKTETRETETRQTGTRKTGTRKTETRKTETRKTETRKTETRKTQTKKKNKNKKRKRNLEDGRGIMFENAARNNKKARIMN</sequence>
<keyword evidence="3" id="KW-1185">Reference proteome</keyword>
<evidence type="ECO:0000313" key="3">
    <source>
        <dbReference type="Proteomes" id="UP001521785"/>
    </source>
</evidence>
<name>A0ABR3RMN3_9PLEO</name>
<feature type="compositionally biased region" description="Basic and acidic residues" evidence="1">
    <location>
        <begin position="140"/>
        <end position="161"/>
    </location>
</feature>
<feature type="region of interest" description="Disordered" evidence="1">
    <location>
        <begin position="109"/>
        <end position="199"/>
    </location>
</feature>
<dbReference type="Proteomes" id="UP001521785">
    <property type="component" value="Unassembled WGS sequence"/>
</dbReference>
<organism evidence="2 3">
    <name type="scientific">Paraconiothyrium brasiliense</name>
    <dbReference type="NCBI Taxonomy" id="300254"/>
    <lineage>
        <taxon>Eukaryota</taxon>
        <taxon>Fungi</taxon>
        <taxon>Dikarya</taxon>
        <taxon>Ascomycota</taxon>
        <taxon>Pezizomycotina</taxon>
        <taxon>Dothideomycetes</taxon>
        <taxon>Pleosporomycetidae</taxon>
        <taxon>Pleosporales</taxon>
        <taxon>Massarineae</taxon>
        <taxon>Didymosphaeriaceae</taxon>
        <taxon>Paraconiothyrium</taxon>
    </lineage>
</organism>
<evidence type="ECO:0000313" key="2">
    <source>
        <dbReference type="EMBL" id="KAL1605172.1"/>
    </source>
</evidence>
<proteinExistence type="predicted"/>